<feature type="domain" description="Fido" evidence="3">
    <location>
        <begin position="199"/>
        <end position="355"/>
    </location>
</feature>
<dbReference type="EMBL" id="CAJVPK010000135">
    <property type="protein sequence ID" value="CAG8456868.1"/>
    <property type="molecule type" value="Genomic_DNA"/>
</dbReference>
<dbReference type="Gene3D" id="1.10.3290.10">
    <property type="entry name" value="Fido-like domain"/>
    <property type="match status" value="1"/>
</dbReference>
<dbReference type="AlphaFoldDB" id="A0A9N8VQ75"/>
<evidence type="ECO:0000259" key="3">
    <source>
        <dbReference type="PROSITE" id="PS51459"/>
    </source>
</evidence>
<accession>A0A9N8VQ75</accession>
<feature type="active site" evidence="1">
    <location>
        <position position="297"/>
    </location>
</feature>
<keyword evidence="5" id="KW-1185">Reference proteome</keyword>
<gene>
    <name evidence="4" type="ORF">DEBURN_LOCUS2462</name>
</gene>
<reference evidence="4" key="1">
    <citation type="submission" date="2021-06" db="EMBL/GenBank/DDBJ databases">
        <authorList>
            <person name="Kallberg Y."/>
            <person name="Tangrot J."/>
            <person name="Rosling A."/>
        </authorList>
    </citation>
    <scope>NUCLEOTIDE SEQUENCE</scope>
    <source>
        <strain evidence="4">AZ414A</strain>
    </source>
</reference>
<feature type="binding site" evidence="2">
    <location>
        <begin position="301"/>
        <end position="308"/>
    </location>
    <ligand>
        <name>ATP</name>
        <dbReference type="ChEBI" id="CHEBI:30616"/>
    </ligand>
</feature>
<dbReference type="InterPro" id="IPR003812">
    <property type="entry name" value="Fido"/>
</dbReference>
<name>A0A9N8VQ75_9GLOM</name>
<dbReference type="Proteomes" id="UP000789706">
    <property type="component" value="Unassembled WGS sequence"/>
</dbReference>
<dbReference type="PANTHER" id="PTHR13504:SF38">
    <property type="entry name" value="FIDO DOMAIN-CONTAINING PROTEIN"/>
    <property type="match status" value="1"/>
</dbReference>
<evidence type="ECO:0000313" key="5">
    <source>
        <dbReference type="Proteomes" id="UP000789706"/>
    </source>
</evidence>
<organism evidence="4 5">
    <name type="scientific">Diversispora eburnea</name>
    <dbReference type="NCBI Taxonomy" id="1213867"/>
    <lineage>
        <taxon>Eukaryota</taxon>
        <taxon>Fungi</taxon>
        <taxon>Fungi incertae sedis</taxon>
        <taxon>Mucoromycota</taxon>
        <taxon>Glomeromycotina</taxon>
        <taxon>Glomeromycetes</taxon>
        <taxon>Diversisporales</taxon>
        <taxon>Diversisporaceae</taxon>
        <taxon>Diversispora</taxon>
    </lineage>
</organism>
<keyword evidence="2" id="KW-0067">ATP-binding</keyword>
<evidence type="ECO:0000313" key="4">
    <source>
        <dbReference type="EMBL" id="CAG8456868.1"/>
    </source>
</evidence>
<evidence type="ECO:0000256" key="1">
    <source>
        <dbReference type="PIRSR" id="PIRSR640198-1"/>
    </source>
</evidence>
<protein>
    <submittedName>
        <fullName evidence="4">3427_t:CDS:1</fullName>
    </submittedName>
</protein>
<dbReference type="PROSITE" id="PS51459">
    <property type="entry name" value="FIDO"/>
    <property type="match status" value="1"/>
</dbReference>
<proteinExistence type="predicted"/>
<dbReference type="GO" id="GO:0005524">
    <property type="term" value="F:ATP binding"/>
    <property type="evidence" value="ECO:0007669"/>
    <property type="project" value="UniProtKB-KW"/>
</dbReference>
<dbReference type="SUPFAM" id="SSF140931">
    <property type="entry name" value="Fic-like"/>
    <property type="match status" value="1"/>
</dbReference>
<dbReference type="InterPro" id="IPR040198">
    <property type="entry name" value="Fido_containing"/>
</dbReference>
<sequence>MSCRTRISFLTRSAFNNFRYLSYAQREERNALLKEIYTPSFSQFEKGSKEYLNLCKSGKVWENYFRPFESKFRAKGHDYESIKDYERKCDFLEEMSIIKDTINISTNDLLQRMIVSFSHQSCAIEGNSLGIEESQTIWERMNQDYNIDDLLKNEGAQFPIPESLLDKPESEIDIIEIRNHLLSTYFLFNNTELKSKTEINIDNIKKIHCILLRDIPQANFSVWGKIQKAGKFRTVSMQAMGYHLTIYPYGEEIPTLMEKFVQFYNKNVVINNDLDDENYNNPLISSCHILSTFLHIHPFYDGNGRVGRSLMALYLSHAGYPPPVFQQLDRKVYFDALYKAQAQKDPIPLYNLIIGTIYDILALHSCFPLK</sequence>
<evidence type="ECO:0000256" key="2">
    <source>
        <dbReference type="PIRSR" id="PIRSR640198-2"/>
    </source>
</evidence>
<dbReference type="InterPro" id="IPR036597">
    <property type="entry name" value="Fido-like_dom_sf"/>
</dbReference>
<comment type="caution">
    <text evidence="4">The sequence shown here is derived from an EMBL/GenBank/DDBJ whole genome shotgun (WGS) entry which is preliminary data.</text>
</comment>
<dbReference type="OrthoDB" id="439046at2759"/>
<keyword evidence="2" id="KW-0547">Nucleotide-binding</keyword>
<dbReference type="Pfam" id="PF02661">
    <property type="entry name" value="Fic"/>
    <property type="match status" value="1"/>
</dbReference>
<dbReference type="PANTHER" id="PTHR13504">
    <property type="entry name" value="FIDO DOMAIN-CONTAINING PROTEIN DDB_G0283145"/>
    <property type="match status" value="1"/>
</dbReference>